<protein>
    <submittedName>
        <fullName evidence="1">DGQHR domain-containing protein</fullName>
    </submittedName>
</protein>
<dbReference type="CDD" id="cd16413">
    <property type="entry name" value="DGQHR_domain"/>
    <property type="match status" value="1"/>
</dbReference>
<organism evidence="1 2">
    <name type="scientific">Marinobacter xestospongiae</name>
    <dbReference type="NCBI Taxonomy" id="994319"/>
    <lineage>
        <taxon>Bacteria</taxon>
        <taxon>Pseudomonadati</taxon>
        <taxon>Pseudomonadota</taxon>
        <taxon>Gammaproteobacteria</taxon>
        <taxon>Pseudomonadales</taxon>
        <taxon>Marinobacteraceae</taxon>
        <taxon>Marinobacter</taxon>
    </lineage>
</organism>
<dbReference type="InterPro" id="IPR017601">
    <property type="entry name" value="DGQHR-contain_dom"/>
</dbReference>
<proteinExistence type="predicted"/>
<comment type="caution">
    <text evidence="1">The sequence shown here is derived from an EMBL/GenBank/DDBJ whole genome shotgun (WGS) entry which is preliminary data.</text>
</comment>
<dbReference type="Pfam" id="PF14072">
    <property type="entry name" value="DndB"/>
    <property type="match status" value="1"/>
</dbReference>
<accession>A0ABU3W3T0</accession>
<dbReference type="NCBIfam" id="TIGR03187">
    <property type="entry name" value="DGQHR"/>
    <property type="match status" value="1"/>
</dbReference>
<dbReference type="RefSeq" id="WP_316975371.1">
    <property type="nucleotide sequence ID" value="NZ_JAWIIJ010000025.1"/>
</dbReference>
<name>A0ABU3W3T0_9GAMM</name>
<keyword evidence="2" id="KW-1185">Reference proteome</keyword>
<evidence type="ECO:0000313" key="2">
    <source>
        <dbReference type="Proteomes" id="UP001269819"/>
    </source>
</evidence>
<sequence length="348" mass="39819">MQETYRTEYFETSFGEIPAFTFSMRVRDLLHIHYVAVRGKDDEEGAVQRILNKRRIKDIRNYVLDGNMFFNSFILNWTDKNFSPRRRAQRIEVPLVHASAQVIDGQHRLAGLEEAMKEDDSIGDQEVIVTLSEHLTTPQAAKIFLNINTEQKPVPKSLIYDLFGEAIDDAEHVVIRAADIAKELNDDPESPLYKSIKLPGAPRGSGSIELSTFVSSFKQHLGRDGVFFTVNLPSFKHQKTVIENFFSVMKGFYQHEKIWNSKSKNPFLKAAGFNGAVDYLTGTLMLKCAERKSFTMDTMRMIIDLPYEGLLTWDEMKGLDGKTARKKVKEYLESSVINSLPSHDEYEF</sequence>
<reference evidence="1 2" key="1">
    <citation type="submission" date="2023-10" db="EMBL/GenBank/DDBJ databases">
        <title>Characteristics and mechanism of a salt-tolerant marine origin heterotrophic nitrifying- aerobic denitrifying bacteria Marinobacter xestospongiae HN1.</title>
        <authorList>
            <person name="Qi R."/>
        </authorList>
    </citation>
    <scope>NUCLEOTIDE SEQUENCE [LARGE SCALE GENOMIC DNA]</scope>
    <source>
        <strain evidence="1 2">HN1</strain>
    </source>
</reference>
<dbReference type="EMBL" id="JAWIIJ010000025">
    <property type="protein sequence ID" value="MDV2081076.1"/>
    <property type="molecule type" value="Genomic_DNA"/>
</dbReference>
<dbReference type="InterPro" id="IPR017642">
    <property type="entry name" value="DNA_S_mod_DndB"/>
</dbReference>
<evidence type="ECO:0000313" key="1">
    <source>
        <dbReference type="EMBL" id="MDV2081076.1"/>
    </source>
</evidence>
<gene>
    <name evidence="1" type="ORF">RYS15_20490</name>
</gene>
<dbReference type="Proteomes" id="UP001269819">
    <property type="component" value="Unassembled WGS sequence"/>
</dbReference>